<proteinExistence type="predicted"/>
<evidence type="ECO:0000313" key="2">
    <source>
        <dbReference type="EMBL" id="MTW11848.1"/>
    </source>
</evidence>
<dbReference type="InterPro" id="IPR000182">
    <property type="entry name" value="GNAT_dom"/>
</dbReference>
<keyword evidence="3" id="KW-1185">Reference proteome</keyword>
<evidence type="ECO:0000313" key="3">
    <source>
        <dbReference type="Proteomes" id="UP000472320"/>
    </source>
</evidence>
<protein>
    <submittedName>
        <fullName evidence="2">GNAT family N-acetyltransferase</fullName>
    </submittedName>
</protein>
<reference evidence="2 3" key="1">
    <citation type="submission" date="2019-11" db="EMBL/GenBank/DDBJ databases">
        <title>Type strains purchased from KCTC, JCM and DSMZ.</title>
        <authorList>
            <person name="Lu H."/>
        </authorList>
    </citation>
    <scope>NUCLEOTIDE SEQUENCE [LARGE SCALE GENOMIC DNA]</scope>
    <source>
        <strain evidence="2 3">JCM 31587</strain>
    </source>
</reference>
<accession>A0A6L6QH80</accession>
<dbReference type="Pfam" id="PF13673">
    <property type="entry name" value="Acetyltransf_10"/>
    <property type="match status" value="1"/>
</dbReference>
<name>A0A6L6QH80_9BURK</name>
<dbReference type="RefSeq" id="WP_155454802.1">
    <property type="nucleotide sequence ID" value="NZ_WNKX01000010.1"/>
</dbReference>
<dbReference type="GO" id="GO:0016747">
    <property type="term" value="F:acyltransferase activity, transferring groups other than amino-acyl groups"/>
    <property type="evidence" value="ECO:0007669"/>
    <property type="project" value="InterPro"/>
</dbReference>
<dbReference type="EMBL" id="WNKX01000010">
    <property type="protein sequence ID" value="MTW11848.1"/>
    <property type="molecule type" value="Genomic_DNA"/>
</dbReference>
<dbReference type="AlphaFoldDB" id="A0A6L6QH80"/>
<feature type="domain" description="N-acetyltransferase" evidence="1">
    <location>
        <begin position="7"/>
        <end position="150"/>
    </location>
</feature>
<comment type="caution">
    <text evidence="2">The sequence shown here is derived from an EMBL/GenBank/DDBJ whole genome shotgun (WGS) entry which is preliminary data.</text>
</comment>
<gene>
    <name evidence="2" type="ORF">GM658_14680</name>
</gene>
<organism evidence="2 3">
    <name type="scientific">Massilia eburnea</name>
    <dbReference type="NCBI Taxonomy" id="1776165"/>
    <lineage>
        <taxon>Bacteria</taxon>
        <taxon>Pseudomonadati</taxon>
        <taxon>Pseudomonadota</taxon>
        <taxon>Betaproteobacteria</taxon>
        <taxon>Burkholderiales</taxon>
        <taxon>Oxalobacteraceae</taxon>
        <taxon>Telluria group</taxon>
        <taxon>Massilia</taxon>
    </lineage>
</organism>
<dbReference type="InterPro" id="IPR016181">
    <property type="entry name" value="Acyl_CoA_acyltransferase"/>
</dbReference>
<keyword evidence="2" id="KW-0808">Transferase</keyword>
<dbReference type="Gene3D" id="3.40.630.30">
    <property type="match status" value="1"/>
</dbReference>
<dbReference type="Proteomes" id="UP000472320">
    <property type="component" value="Unassembled WGS sequence"/>
</dbReference>
<dbReference type="SUPFAM" id="SSF55729">
    <property type="entry name" value="Acyl-CoA N-acyltransferases (Nat)"/>
    <property type="match status" value="1"/>
</dbReference>
<sequence>MIEWQWLDFNSIPNADLYEMLRQRQEVFVIEQQCFYSDLDGCDQDAYHLLGWQQIGGKRTLAAYLRCIAPGIKYPEMSLGRVLTTQAARGSGAGRQLIAEGIRCAEALHPGQRIRIGAQAHLEKFYGSFGFKAVGDPYDEDGIPHLEMLR</sequence>
<dbReference type="OrthoDB" id="9796171at2"/>
<evidence type="ECO:0000259" key="1">
    <source>
        <dbReference type="PROSITE" id="PS51186"/>
    </source>
</evidence>
<dbReference type="PROSITE" id="PS51186">
    <property type="entry name" value="GNAT"/>
    <property type="match status" value="1"/>
</dbReference>